<feature type="site" description="Stabilizes the basic form of H active site to accept a proton" evidence="7">
    <location>
        <position position="92"/>
    </location>
</feature>
<protein>
    <recommendedName>
        <fullName evidence="6 7">Peptidyl-tRNA hydrolase</fullName>
        <shortName evidence="7">Pth</shortName>
        <ecNumber evidence="1 7">3.1.1.29</ecNumber>
    </recommendedName>
</protein>
<dbReference type="Gene3D" id="3.40.50.1470">
    <property type="entry name" value="Peptidyl-tRNA hydrolase"/>
    <property type="match status" value="1"/>
</dbReference>
<dbReference type="Pfam" id="PF01195">
    <property type="entry name" value="Pept_tRNA_hydro"/>
    <property type="match status" value="1"/>
</dbReference>
<name>A0ABS2PI95_9BACL</name>
<gene>
    <name evidence="7" type="primary">pth</name>
    <name evidence="10" type="ORF">JOD17_004303</name>
</gene>
<evidence type="ECO:0000256" key="8">
    <source>
        <dbReference type="RuleBase" id="RU000673"/>
    </source>
</evidence>
<evidence type="ECO:0000256" key="6">
    <source>
        <dbReference type="ARBA" id="ARBA00050038"/>
    </source>
</evidence>
<accession>A0ABS2PI95</accession>
<comment type="similarity">
    <text evidence="5 7 9">Belongs to the PTH family.</text>
</comment>
<dbReference type="EC" id="3.1.1.29" evidence="1 7"/>
<evidence type="ECO:0000256" key="3">
    <source>
        <dbReference type="ARBA" id="ARBA00022801"/>
    </source>
</evidence>
<dbReference type="InterPro" id="IPR001328">
    <property type="entry name" value="Pept_tRNA_hydro"/>
</dbReference>
<dbReference type="PANTHER" id="PTHR17224">
    <property type="entry name" value="PEPTIDYL-TRNA HYDROLASE"/>
    <property type="match status" value="1"/>
</dbReference>
<keyword evidence="2 7" id="KW-0820">tRNA-binding</keyword>
<keyword evidence="7" id="KW-0963">Cytoplasm</keyword>
<dbReference type="NCBIfam" id="TIGR00447">
    <property type="entry name" value="pth"/>
    <property type="match status" value="1"/>
</dbReference>
<dbReference type="HAMAP" id="MF_00083">
    <property type="entry name" value="Pept_tRNA_hydro_bact"/>
    <property type="match status" value="1"/>
</dbReference>
<organism evidence="10 11">
    <name type="scientific">Geomicrobium sediminis</name>
    <dbReference type="NCBI Taxonomy" id="1347788"/>
    <lineage>
        <taxon>Bacteria</taxon>
        <taxon>Bacillati</taxon>
        <taxon>Bacillota</taxon>
        <taxon>Bacilli</taxon>
        <taxon>Bacillales</taxon>
        <taxon>Geomicrobium</taxon>
    </lineage>
</organism>
<dbReference type="InterPro" id="IPR036416">
    <property type="entry name" value="Pept_tRNA_hydro_sf"/>
</dbReference>
<dbReference type="InterPro" id="IPR018171">
    <property type="entry name" value="Pept_tRNA_hydro_CS"/>
</dbReference>
<dbReference type="Proteomes" id="UP000741863">
    <property type="component" value="Unassembled WGS sequence"/>
</dbReference>
<comment type="subcellular location">
    <subcellularLocation>
        <location evidence="7">Cytoplasm</location>
    </subcellularLocation>
</comment>
<evidence type="ECO:0000256" key="7">
    <source>
        <dbReference type="HAMAP-Rule" id="MF_00083"/>
    </source>
</evidence>
<dbReference type="GO" id="GO:0004045">
    <property type="term" value="F:peptidyl-tRNA hydrolase activity"/>
    <property type="evidence" value="ECO:0007669"/>
    <property type="project" value="UniProtKB-EC"/>
</dbReference>
<evidence type="ECO:0000256" key="1">
    <source>
        <dbReference type="ARBA" id="ARBA00013260"/>
    </source>
</evidence>
<dbReference type="PROSITE" id="PS01195">
    <property type="entry name" value="PEPT_TRNA_HYDROL_1"/>
    <property type="match status" value="1"/>
</dbReference>
<feature type="binding site" evidence="7">
    <location>
        <position position="65"/>
    </location>
    <ligand>
        <name>tRNA</name>
        <dbReference type="ChEBI" id="CHEBI:17843"/>
    </ligand>
</feature>
<dbReference type="EMBL" id="JAFBEC010000027">
    <property type="protein sequence ID" value="MBM7635154.1"/>
    <property type="molecule type" value="Genomic_DNA"/>
</dbReference>
<feature type="binding site" evidence="7">
    <location>
        <position position="113"/>
    </location>
    <ligand>
        <name>tRNA</name>
        <dbReference type="ChEBI" id="CHEBI:17843"/>
    </ligand>
</feature>
<keyword evidence="4 7" id="KW-0694">RNA-binding</keyword>
<evidence type="ECO:0000256" key="4">
    <source>
        <dbReference type="ARBA" id="ARBA00022884"/>
    </source>
</evidence>
<comment type="subunit">
    <text evidence="7">Monomer.</text>
</comment>
<dbReference type="PROSITE" id="PS01196">
    <property type="entry name" value="PEPT_TRNA_HYDROL_2"/>
    <property type="match status" value="1"/>
</dbReference>
<dbReference type="CDD" id="cd00462">
    <property type="entry name" value="PTH"/>
    <property type="match status" value="1"/>
</dbReference>
<feature type="active site" description="Proton acceptor" evidence="7">
    <location>
        <position position="19"/>
    </location>
</feature>
<keyword evidence="3 7" id="KW-0378">Hydrolase</keyword>
<dbReference type="SUPFAM" id="SSF53178">
    <property type="entry name" value="Peptidyl-tRNA hydrolase-like"/>
    <property type="match status" value="1"/>
</dbReference>
<dbReference type="RefSeq" id="WP_204699863.1">
    <property type="nucleotide sequence ID" value="NZ_JAFBEC010000027.1"/>
</dbReference>
<evidence type="ECO:0000256" key="9">
    <source>
        <dbReference type="RuleBase" id="RU004320"/>
    </source>
</evidence>
<comment type="function">
    <text evidence="7">Hydrolyzes ribosome-free peptidyl-tRNAs (with 1 or more amino acids incorporated), which drop off the ribosome during protein synthesis, or as a result of ribosome stalling.</text>
</comment>
<keyword evidence="11" id="KW-1185">Reference proteome</keyword>
<proteinExistence type="inferred from homology"/>
<comment type="catalytic activity">
    <reaction evidence="7 8">
        <text>an N-acyl-L-alpha-aminoacyl-tRNA + H2O = an N-acyl-L-amino acid + a tRNA + H(+)</text>
        <dbReference type="Rhea" id="RHEA:54448"/>
        <dbReference type="Rhea" id="RHEA-COMP:10123"/>
        <dbReference type="Rhea" id="RHEA-COMP:13883"/>
        <dbReference type="ChEBI" id="CHEBI:15377"/>
        <dbReference type="ChEBI" id="CHEBI:15378"/>
        <dbReference type="ChEBI" id="CHEBI:59874"/>
        <dbReference type="ChEBI" id="CHEBI:78442"/>
        <dbReference type="ChEBI" id="CHEBI:138191"/>
        <dbReference type="EC" id="3.1.1.29"/>
    </reaction>
</comment>
<feature type="binding site" evidence="7">
    <location>
        <position position="14"/>
    </location>
    <ligand>
        <name>tRNA</name>
        <dbReference type="ChEBI" id="CHEBI:17843"/>
    </ligand>
</feature>
<comment type="function">
    <text evidence="7">Catalyzes the release of premature peptidyl moieties from peptidyl-tRNA molecules trapped in stalled 50S ribosomal subunits, and thus maintains levels of free tRNAs and 50S ribosomes.</text>
</comment>
<evidence type="ECO:0000256" key="2">
    <source>
        <dbReference type="ARBA" id="ARBA00022555"/>
    </source>
</evidence>
<feature type="site" description="Discriminates between blocked and unblocked aminoacyl-tRNA" evidence="7">
    <location>
        <position position="9"/>
    </location>
</feature>
<evidence type="ECO:0000313" key="10">
    <source>
        <dbReference type="EMBL" id="MBM7635154.1"/>
    </source>
</evidence>
<evidence type="ECO:0000313" key="11">
    <source>
        <dbReference type="Proteomes" id="UP000741863"/>
    </source>
</evidence>
<comment type="caution">
    <text evidence="10">The sequence shown here is derived from an EMBL/GenBank/DDBJ whole genome shotgun (WGS) entry which is preliminary data.</text>
</comment>
<sequence>MKVIVGLGNPGRKYTKTRHNVGFMAIDDLAKSWGEKLKKHTNFRAEYTEVIRDGEKLILLKPLTFMNLSGESVRAVANYYDLDSEDILVVYDDLDLPAGTVKYRKSGGHGGHNGIRSLIDQLGTKQFNRARIGIDRPPEGKAVVDYVLSKFDKREMDAIQDARENVVRACETWVHDDFDRVMNQHN</sequence>
<dbReference type="PANTHER" id="PTHR17224:SF1">
    <property type="entry name" value="PEPTIDYL-TRNA HYDROLASE"/>
    <property type="match status" value="1"/>
</dbReference>
<feature type="binding site" evidence="7">
    <location>
        <position position="67"/>
    </location>
    <ligand>
        <name>tRNA</name>
        <dbReference type="ChEBI" id="CHEBI:17843"/>
    </ligand>
</feature>
<reference evidence="10 11" key="1">
    <citation type="submission" date="2021-01" db="EMBL/GenBank/DDBJ databases">
        <title>Genomic Encyclopedia of Type Strains, Phase IV (KMG-IV): sequencing the most valuable type-strain genomes for metagenomic binning, comparative biology and taxonomic classification.</title>
        <authorList>
            <person name="Goeker M."/>
        </authorList>
    </citation>
    <scope>NUCLEOTIDE SEQUENCE [LARGE SCALE GENOMIC DNA]</scope>
    <source>
        <strain evidence="10 11">DSM 25540</strain>
    </source>
</reference>
<evidence type="ECO:0000256" key="5">
    <source>
        <dbReference type="ARBA" id="ARBA00038063"/>
    </source>
</evidence>